<evidence type="ECO:0000256" key="8">
    <source>
        <dbReference type="ARBA" id="ARBA00045636"/>
    </source>
</evidence>
<name>A0A829YN51_9GAMM</name>
<dbReference type="InterPro" id="IPR002293">
    <property type="entry name" value="AA/rel_permease1"/>
</dbReference>
<keyword evidence="11" id="KW-1185">Reference proteome</keyword>
<reference evidence="11" key="1">
    <citation type="submission" date="2020-01" db="EMBL/GenBank/DDBJ databases">
        <title>'Steroidobacter agaridevorans' sp. nov., agar-degrading bacteria isolated from rhizosphere soils.</title>
        <authorList>
            <person name="Ikenaga M."/>
            <person name="Kataoka M."/>
            <person name="Murouchi A."/>
            <person name="Katsuragi S."/>
            <person name="Sakai M."/>
        </authorList>
    </citation>
    <scope>NUCLEOTIDE SEQUENCE [LARGE SCALE GENOMIC DNA]</scope>
    <source>
        <strain evidence="11">YU21-B</strain>
    </source>
</reference>
<dbReference type="EMBL" id="BLJN01000008">
    <property type="protein sequence ID" value="GFE84128.1"/>
    <property type="molecule type" value="Genomic_DNA"/>
</dbReference>
<dbReference type="RefSeq" id="WP_161815741.1">
    <property type="nucleotide sequence ID" value="NZ_BLJN01000008.1"/>
</dbReference>
<keyword evidence="5 9" id="KW-0812">Transmembrane</keyword>
<comment type="caution">
    <text evidence="10">The sequence shown here is derived from an EMBL/GenBank/DDBJ whole genome shotgun (WGS) entry which is preliminary data.</text>
</comment>
<comment type="subcellular location">
    <subcellularLocation>
        <location evidence="1">Cell membrane</location>
        <topology evidence="1">Multi-pass membrane protein</topology>
    </subcellularLocation>
</comment>
<feature type="transmembrane region" description="Helical" evidence="9">
    <location>
        <begin position="166"/>
        <end position="186"/>
    </location>
</feature>
<dbReference type="GO" id="GO:0005886">
    <property type="term" value="C:plasma membrane"/>
    <property type="evidence" value="ECO:0007669"/>
    <property type="project" value="UniProtKB-SubCell"/>
</dbReference>
<evidence type="ECO:0000256" key="9">
    <source>
        <dbReference type="SAM" id="Phobius"/>
    </source>
</evidence>
<dbReference type="Pfam" id="PF13520">
    <property type="entry name" value="AA_permease_2"/>
    <property type="match status" value="1"/>
</dbReference>
<dbReference type="PANTHER" id="PTHR42770">
    <property type="entry name" value="AMINO ACID TRANSPORTER-RELATED"/>
    <property type="match status" value="1"/>
</dbReference>
<proteinExistence type="inferred from homology"/>
<feature type="transmembrane region" description="Helical" evidence="9">
    <location>
        <begin position="359"/>
        <end position="378"/>
    </location>
</feature>
<dbReference type="PIRSF" id="PIRSF006060">
    <property type="entry name" value="AA_transporter"/>
    <property type="match status" value="1"/>
</dbReference>
<comment type="function">
    <text evidence="8">Major component of the acid-resistance (AR) system allowing enteric pathogens to survive the acidic environment in the stomach. Exchanges extracellular arginine for its intracellular decarboxylation product agmatine (Agm) thereby expelling intracellular protons. Probably undergoes several conformational states in order to translocate the substrate across the membrane; keeps the substrate accessible to only 1 side of the membrane at a time by opening and closing 3 membrane-internal gates.</text>
</comment>
<feature type="transmembrane region" description="Helical" evidence="9">
    <location>
        <begin position="135"/>
        <end position="154"/>
    </location>
</feature>
<evidence type="ECO:0000256" key="2">
    <source>
        <dbReference type="ARBA" id="ARBA00008220"/>
    </source>
</evidence>
<keyword evidence="7 9" id="KW-0472">Membrane</keyword>
<evidence type="ECO:0000313" key="10">
    <source>
        <dbReference type="EMBL" id="GFE84128.1"/>
    </source>
</evidence>
<feature type="transmembrane region" description="Helical" evidence="9">
    <location>
        <begin position="337"/>
        <end position="353"/>
    </location>
</feature>
<keyword evidence="4" id="KW-1003">Cell membrane</keyword>
<sequence length="445" mass="46489">MHDTNNTSAVQAGNPDALLARELGTRQLAATIFNYTVGSGIFVLPAFAVLQLGTAAPMAYVACAIIIGLVVMCFAEAGSRVSATGGPYAYVETAIGPMWGFVAGCLVLATGTSAAAGVCNVLARSILTLAPGSPAWVYQSVVVLLVGTLVAINYRGVKTGARVIEGVTVAKLLPLLAFVAIGVFFIEPSNLVWTHVPEASSVLSTAGIVIFAFSGIEGSLMPSGEVKNPSKTVPRAAFMALGAATLLYLAIQFVALGIMGTDLANDRTTPLASAAGAIVGPTGRTILVVGAVISMFGYLSANVLSEPRGLFAMSRDGFLPRMLSSVHPNFHSPHKAIVIYGVIVASIALSGTYETLTIFANLSALMLYFLCAIAAYVLRKKDIRSDGEPYLTPGGPLVPVAACLSLSWLFYETVTREQFTALLAVLAVVFVLYGLRTWRLKAQTA</sequence>
<dbReference type="PANTHER" id="PTHR42770:SF18">
    <property type="entry name" value="ARGININE_AGMATINE ANTIPORTER"/>
    <property type="match status" value="1"/>
</dbReference>
<dbReference type="AlphaFoldDB" id="A0A829YN51"/>
<feature type="transmembrane region" description="Helical" evidence="9">
    <location>
        <begin position="417"/>
        <end position="435"/>
    </location>
</feature>
<feature type="transmembrane region" description="Helical" evidence="9">
    <location>
        <begin position="390"/>
        <end position="411"/>
    </location>
</feature>
<evidence type="ECO:0000256" key="7">
    <source>
        <dbReference type="ARBA" id="ARBA00023136"/>
    </source>
</evidence>
<feature type="transmembrane region" description="Helical" evidence="9">
    <location>
        <begin position="58"/>
        <end position="77"/>
    </location>
</feature>
<dbReference type="Gene3D" id="1.20.1740.10">
    <property type="entry name" value="Amino acid/polyamine transporter I"/>
    <property type="match status" value="1"/>
</dbReference>
<evidence type="ECO:0000256" key="3">
    <source>
        <dbReference type="ARBA" id="ARBA00021069"/>
    </source>
</evidence>
<evidence type="ECO:0000256" key="5">
    <source>
        <dbReference type="ARBA" id="ARBA00022692"/>
    </source>
</evidence>
<evidence type="ECO:0000313" key="11">
    <source>
        <dbReference type="Proteomes" id="UP000445000"/>
    </source>
</evidence>
<dbReference type="InterPro" id="IPR050367">
    <property type="entry name" value="APC_superfamily"/>
</dbReference>
<feature type="transmembrane region" description="Helical" evidence="9">
    <location>
        <begin position="28"/>
        <end position="52"/>
    </location>
</feature>
<evidence type="ECO:0000256" key="4">
    <source>
        <dbReference type="ARBA" id="ARBA00022475"/>
    </source>
</evidence>
<dbReference type="GO" id="GO:0022857">
    <property type="term" value="F:transmembrane transporter activity"/>
    <property type="evidence" value="ECO:0007669"/>
    <property type="project" value="InterPro"/>
</dbReference>
<gene>
    <name evidence="10" type="ORF">GCM10011487_61280</name>
</gene>
<evidence type="ECO:0000256" key="1">
    <source>
        <dbReference type="ARBA" id="ARBA00004651"/>
    </source>
</evidence>
<feature type="transmembrane region" description="Helical" evidence="9">
    <location>
        <begin position="98"/>
        <end position="123"/>
    </location>
</feature>
<keyword evidence="6 9" id="KW-1133">Transmembrane helix</keyword>
<accession>A0A829YN51</accession>
<dbReference type="Proteomes" id="UP000445000">
    <property type="component" value="Unassembled WGS sequence"/>
</dbReference>
<protein>
    <recommendedName>
        <fullName evidence="3">Arginine/agmatine antiporter</fullName>
    </recommendedName>
</protein>
<feature type="transmembrane region" description="Helical" evidence="9">
    <location>
        <begin position="237"/>
        <end position="259"/>
    </location>
</feature>
<comment type="similarity">
    <text evidence="2">Belongs to the amino acid-polyamine-organocation (APC) superfamily. Basic amino acid/polyamine antiporter (APA) (TC 2.A.3.2) family.</text>
</comment>
<evidence type="ECO:0000256" key="6">
    <source>
        <dbReference type="ARBA" id="ARBA00022989"/>
    </source>
</evidence>
<organism evidence="10 11">
    <name type="scientific">Steroidobacter agaridevorans</name>
    <dbReference type="NCBI Taxonomy" id="2695856"/>
    <lineage>
        <taxon>Bacteria</taxon>
        <taxon>Pseudomonadati</taxon>
        <taxon>Pseudomonadota</taxon>
        <taxon>Gammaproteobacteria</taxon>
        <taxon>Steroidobacterales</taxon>
        <taxon>Steroidobacteraceae</taxon>
        <taxon>Steroidobacter</taxon>
    </lineage>
</organism>